<accession>A0A1F7W756</accession>
<proteinExistence type="predicted"/>
<evidence type="ECO:0000313" key="2">
    <source>
        <dbReference type="Proteomes" id="UP000176501"/>
    </source>
</evidence>
<comment type="caution">
    <text evidence="1">The sequence shown here is derived from an EMBL/GenBank/DDBJ whole genome shotgun (WGS) entry which is preliminary data.</text>
</comment>
<gene>
    <name evidence="1" type="ORF">A2304_02925</name>
</gene>
<reference evidence="1 2" key="1">
    <citation type="journal article" date="2016" name="Nat. Commun.">
        <title>Thousands of microbial genomes shed light on interconnected biogeochemical processes in an aquifer system.</title>
        <authorList>
            <person name="Anantharaman K."/>
            <person name="Brown C.T."/>
            <person name="Hug L.A."/>
            <person name="Sharon I."/>
            <person name="Castelle C.J."/>
            <person name="Probst A.J."/>
            <person name="Thomas B.C."/>
            <person name="Singh A."/>
            <person name="Wilkins M.J."/>
            <person name="Karaoz U."/>
            <person name="Brodie E.L."/>
            <person name="Williams K.H."/>
            <person name="Hubbard S.S."/>
            <person name="Banfield J.F."/>
        </authorList>
    </citation>
    <scope>NUCLEOTIDE SEQUENCE [LARGE SCALE GENOMIC DNA]</scope>
</reference>
<organism evidence="1 2">
    <name type="scientific">Candidatus Uhrbacteria bacterium RIFOXYB2_FULL_57_15</name>
    <dbReference type="NCBI Taxonomy" id="1802422"/>
    <lineage>
        <taxon>Bacteria</taxon>
        <taxon>Candidatus Uhriibacteriota</taxon>
    </lineage>
</organism>
<dbReference type="Proteomes" id="UP000176501">
    <property type="component" value="Unassembled WGS sequence"/>
</dbReference>
<evidence type="ECO:0000313" key="1">
    <source>
        <dbReference type="EMBL" id="OGL98633.1"/>
    </source>
</evidence>
<dbReference type="EMBL" id="MGFE01000017">
    <property type="protein sequence ID" value="OGL98633.1"/>
    <property type="molecule type" value="Genomic_DNA"/>
</dbReference>
<name>A0A1F7W756_9BACT</name>
<sequence length="108" mass="12652">MREGEPTRDRKNIDEYEREKLERTLKDIELTLALGKNYLAMVESADRQGIQLERKTRFDRLRMPNELMGPGGKLYEGIMELQGMFMGGQTEIAHQMTQEQARDIKFTE</sequence>
<dbReference type="AlphaFoldDB" id="A0A1F7W756"/>
<protein>
    <submittedName>
        <fullName evidence="1">Uncharacterized protein</fullName>
    </submittedName>
</protein>